<evidence type="ECO:0000256" key="6">
    <source>
        <dbReference type="ARBA" id="ARBA00023273"/>
    </source>
</evidence>
<feature type="compositionally biased region" description="Low complexity" evidence="7">
    <location>
        <begin position="100"/>
        <end position="130"/>
    </location>
</feature>
<sequence>MDDDFDYGDEVFDPAQFERLQQASSAQRRTTVTRIQNQPHDEEVALSESESIMSPDGPPSSRGAFEPSAASQLEASADSFSIGSPSGSPLQRQYDSRSMQDSPTAAAAAADQSGSDAPSPSGQGAGASADVPGAYNPADFSRLNVSEDIQDLFKYIGKYRPPTVELPTRLKPFIPEFIPAIGGTDEFIKVPRPDGLPDYLGLKVLDEPAAVQSDPTLLNLQLRQLSKDTPGVRMEVVGCIEHNDKDRRQRLATWISSIADLHKNKPAAAVHYSRPMPDLEVLMQEWPPELEAMLRSSKLPTADLDLDLLSYSKLVCALLDVPVYDDVIESLHVLFSLLLEFKQNPFFRDHLMASSTSISRPESSVRGSS</sequence>
<dbReference type="STRING" id="3088.A0A383WPW3"/>
<proteinExistence type="inferred from homology"/>
<evidence type="ECO:0008006" key="10">
    <source>
        <dbReference type="Google" id="ProtNLM"/>
    </source>
</evidence>
<evidence type="ECO:0000256" key="2">
    <source>
        <dbReference type="ARBA" id="ARBA00007700"/>
    </source>
</evidence>
<protein>
    <recommendedName>
        <fullName evidence="10">Intraflagellar transport protein 46 homolog</fullName>
    </recommendedName>
</protein>
<evidence type="ECO:0000313" key="8">
    <source>
        <dbReference type="EMBL" id="SZX79507.1"/>
    </source>
</evidence>
<dbReference type="AlphaFoldDB" id="A0A383WPW3"/>
<evidence type="ECO:0000256" key="3">
    <source>
        <dbReference type="ARBA" id="ARBA00022490"/>
    </source>
</evidence>
<dbReference type="GO" id="GO:0031514">
    <property type="term" value="C:motile cilium"/>
    <property type="evidence" value="ECO:0007669"/>
    <property type="project" value="TreeGrafter"/>
</dbReference>
<dbReference type="GO" id="GO:0060271">
    <property type="term" value="P:cilium assembly"/>
    <property type="evidence" value="ECO:0007669"/>
    <property type="project" value="TreeGrafter"/>
</dbReference>
<name>A0A383WPW3_TETOB</name>
<dbReference type="GO" id="GO:0042073">
    <property type="term" value="P:intraciliary transport"/>
    <property type="evidence" value="ECO:0007669"/>
    <property type="project" value="InterPro"/>
</dbReference>
<dbReference type="EMBL" id="FNXT01001368">
    <property type="protein sequence ID" value="SZX79507.1"/>
    <property type="molecule type" value="Genomic_DNA"/>
</dbReference>
<comment type="subcellular location">
    <subcellularLocation>
        <location evidence="1">Cytoplasm</location>
        <location evidence="1">Cytoskeleton</location>
        <location evidence="1">Cilium basal body</location>
    </subcellularLocation>
</comment>
<evidence type="ECO:0000256" key="7">
    <source>
        <dbReference type="SAM" id="MobiDB-lite"/>
    </source>
</evidence>
<feature type="compositionally biased region" description="Polar residues" evidence="7">
    <location>
        <begin position="69"/>
        <end position="99"/>
    </location>
</feature>
<dbReference type="Pfam" id="PF12317">
    <property type="entry name" value="IFT46_B_C"/>
    <property type="match status" value="1"/>
</dbReference>
<organism evidence="8 9">
    <name type="scientific">Tetradesmus obliquus</name>
    <name type="common">Green alga</name>
    <name type="synonym">Acutodesmus obliquus</name>
    <dbReference type="NCBI Taxonomy" id="3088"/>
    <lineage>
        <taxon>Eukaryota</taxon>
        <taxon>Viridiplantae</taxon>
        <taxon>Chlorophyta</taxon>
        <taxon>core chlorophytes</taxon>
        <taxon>Chlorophyceae</taxon>
        <taxon>CS clade</taxon>
        <taxon>Sphaeropleales</taxon>
        <taxon>Scenedesmaceae</taxon>
        <taxon>Tetradesmus</taxon>
    </lineage>
</organism>
<feature type="compositionally biased region" description="Polar residues" evidence="7">
    <location>
        <begin position="19"/>
        <end position="38"/>
    </location>
</feature>
<evidence type="ECO:0000256" key="4">
    <source>
        <dbReference type="ARBA" id="ARBA00023069"/>
    </source>
</evidence>
<keyword evidence="5" id="KW-0206">Cytoskeleton</keyword>
<reference evidence="8 9" key="1">
    <citation type="submission" date="2016-10" db="EMBL/GenBank/DDBJ databases">
        <authorList>
            <person name="Cai Z."/>
        </authorList>
    </citation>
    <scope>NUCLEOTIDE SEQUENCE [LARGE SCALE GENOMIC DNA]</scope>
</reference>
<dbReference type="PANTHER" id="PTHR13376">
    <property type="entry name" value="INTRAFLAGELLAR TRANSPORT PROTEIN 46 HOMOLOG"/>
    <property type="match status" value="1"/>
</dbReference>
<accession>A0A383WPW3</accession>
<evidence type="ECO:0000313" key="9">
    <source>
        <dbReference type="Proteomes" id="UP000256970"/>
    </source>
</evidence>
<keyword evidence="4" id="KW-0969">Cilium</keyword>
<dbReference type="PANTHER" id="PTHR13376:SF0">
    <property type="entry name" value="INTRAFLAGELLAR TRANSPORT PROTEIN 46 HOMOLOG"/>
    <property type="match status" value="1"/>
</dbReference>
<evidence type="ECO:0000256" key="1">
    <source>
        <dbReference type="ARBA" id="ARBA00004120"/>
    </source>
</evidence>
<dbReference type="GO" id="GO:0030992">
    <property type="term" value="C:intraciliary transport particle B"/>
    <property type="evidence" value="ECO:0007669"/>
    <property type="project" value="TreeGrafter"/>
</dbReference>
<dbReference type="GO" id="GO:0005815">
    <property type="term" value="C:microtubule organizing center"/>
    <property type="evidence" value="ECO:0007669"/>
    <property type="project" value="TreeGrafter"/>
</dbReference>
<dbReference type="Proteomes" id="UP000256970">
    <property type="component" value="Unassembled WGS sequence"/>
</dbReference>
<keyword evidence="9" id="KW-1185">Reference proteome</keyword>
<comment type="similarity">
    <text evidence="2">Belongs to the IFT46 family.</text>
</comment>
<keyword evidence="3" id="KW-0963">Cytoplasm</keyword>
<evidence type="ECO:0000256" key="5">
    <source>
        <dbReference type="ARBA" id="ARBA00023212"/>
    </source>
</evidence>
<dbReference type="InterPro" id="IPR022088">
    <property type="entry name" value="Intraflagellar_transp_cmplxB"/>
</dbReference>
<gene>
    <name evidence="8" type="ORF">BQ4739_LOCUS19778</name>
</gene>
<feature type="region of interest" description="Disordered" evidence="7">
    <location>
        <begin position="1"/>
        <end position="133"/>
    </location>
</feature>
<feature type="compositionally biased region" description="Acidic residues" evidence="7">
    <location>
        <begin position="1"/>
        <end position="12"/>
    </location>
</feature>
<keyword evidence="6" id="KW-0966">Cell projection</keyword>